<organism evidence="6 7">
    <name type="scientific">Eubacterium ramulus</name>
    <dbReference type="NCBI Taxonomy" id="39490"/>
    <lineage>
        <taxon>Bacteria</taxon>
        <taxon>Bacillati</taxon>
        <taxon>Bacillota</taxon>
        <taxon>Clostridia</taxon>
        <taxon>Eubacteriales</taxon>
        <taxon>Eubacteriaceae</taxon>
        <taxon>Eubacterium</taxon>
    </lineage>
</organism>
<proteinExistence type="predicted"/>
<dbReference type="Gene3D" id="3.40.190.10">
    <property type="entry name" value="Periplasmic binding protein-like II"/>
    <property type="match status" value="2"/>
</dbReference>
<dbReference type="PROSITE" id="PS51257">
    <property type="entry name" value="PROKAR_LIPOPROTEIN"/>
    <property type="match status" value="1"/>
</dbReference>
<sequence length="270" mass="28502">MKLKKIAALAAVAAMVVSMAACGSTNSDADKSTTGSAAEESQNAGKDTLVMATNATFPPYEYVDGEEYKGIDIEISQAIADDLGMKLQVDDMDFDSIIPAITTGKADMSLAGMTVTEDRKKNVNFSDSYATGVQVIIVPEDSDITGPDDLSDKLIGVQQGTTGDIYCSDTPENGGYGEDHVVAYQNGASAVQALKTGKVDAVVIDNEPAKAFVAENEGLKILDTEYITEDYAIAIAKDNTELLDKVNASLAKLKADGTVQSIIDKYIKAE</sequence>
<dbReference type="InterPro" id="IPR001638">
    <property type="entry name" value="Solute-binding_3/MltF_N"/>
</dbReference>
<evidence type="ECO:0000256" key="3">
    <source>
        <dbReference type="SAM" id="SignalP"/>
    </source>
</evidence>
<dbReference type="EMBL" id="JRFU01000172">
    <property type="protein sequence ID" value="PWE85627.1"/>
    <property type="molecule type" value="Genomic_DNA"/>
</dbReference>
<evidence type="ECO:0000313" key="6">
    <source>
        <dbReference type="EMBL" id="PWE85627.1"/>
    </source>
</evidence>
<gene>
    <name evidence="6" type="ORF">LG34_14790</name>
</gene>
<feature type="chain" id="PRO_5039046589" evidence="3">
    <location>
        <begin position="21"/>
        <end position="270"/>
    </location>
</feature>
<feature type="domain" description="Ionotropic glutamate receptor C-terminal" evidence="5">
    <location>
        <begin position="48"/>
        <end position="269"/>
    </location>
</feature>
<dbReference type="Proteomes" id="UP000245288">
    <property type="component" value="Unassembled WGS sequence"/>
</dbReference>
<keyword evidence="1 3" id="KW-0732">Signal</keyword>
<dbReference type="RefSeq" id="WP_109216648.1">
    <property type="nucleotide sequence ID" value="NZ_JRFU01000172.1"/>
</dbReference>
<dbReference type="SUPFAM" id="SSF53850">
    <property type="entry name" value="Periplasmic binding protein-like II"/>
    <property type="match status" value="1"/>
</dbReference>
<dbReference type="CDD" id="cd13624">
    <property type="entry name" value="PBP2_Arg_Lys_His"/>
    <property type="match status" value="1"/>
</dbReference>
<dbReference type="SMART" id="SM00079">
    <property type="entry name" value="PBPe"/>
    <property type="match status" value="1"/>
</dbReference>
<dbReference type="PANTHER" id="PTHR35936">
    <property type="entry name" value="MEMBRANE-BOUND LYTIC MUREIN TRANSGLYCOSYLASE F"/>
    <property type="match status" value="1"/>
</dbReference>
<name>A0A2V1JLW8_EUBRA</name>
<evidence type="ECO:0000259" key="4">
    <source>
        <dbReference type="SMART" id="SM00062"/>
    </source>
</evidence>
<evidence type="ECO:0000256" key="2">
    <source>
        <dbReference type="SAM" id="MobiDB-lite"/>
    </source>
</evidence>
<feature type="domain" description="Solute-binding protein family 3/N-terminal" evidence="4">
    <location>
        <begin position="48"/>
        <end position="270"/>
    </location>
</feature>
<evidence type="ECO:0000259" key="5">
    <source>
        <dbReference type="SMART" id="SM00079"/>
    </source>
</evidence>
<dbReference type="GO" id="GO:0015276">
    <property type="term" value="F:ligand-gated monoatomic ion channel activity"/>
    <property type="evidence" value="ECO:0007669"/>
    <property type="project" value="InterPro"/>
</dbReference>
<evidence type="ECO:0000256" key="1">
    <source>
        <dbReference type="ARBA" id="ARBA00022729"/>
    </source>
</evidence>
<dbReference type="AlphaFoldDB" id="A0A2V1JLW8"/>
<dbReference type="OrthoDB" id="368655at2"/>
<feature type="signal peptide" evidence="3">
    <location>
        <begin position="1"/>
        <end position="20"/>
    </location>
</feature>
<reference evidence="6 7" key="1">
    <citation type="submission" date="2014-09" db="EMBL/GenBank/DDBJ databases">
        <title>Butyrate-producing bacteria isolated from human gut.</title>
        <authorList>
            <person name="Zhang Q."/>
            <person name="Zhao L."/>
        </authorList>
    </citation>
    <scope>NUCLEOTIDE SEQUENCE [LARGE SCALE GENOMIC DNA]</scope>
    <source>
        <strain evidence="6 7">21</strain>
    </source>
</reference>
<evidence type="ECO:0000313" key="7">
    <source>
        <dbReference type="Proteomes" id="UP000245288"/>
    </source>
</evidence>
<comment type="caution">
    <text evidence="6">The sequence shown here is derived from an EMBL/GenBank/DDBJ whole genome shotgun (WGS) entry which is preliminary data.</text>
</comment>
<feature type="region of interest" description="Disordered" evidence="2">
    <location>
        <begin position="25"/>
        <end position="45"/>
    </location>
</feature>
<protein>
    <submittedName>
        <fullName evidence="6">ABC transporter substrate-binding protein</fullName>
    </submittedName>
</protein>
<dbReference type="InterPro" id="IPR001320">
    <property type="entry name" value="Iontro_rcpt_C"/>
</dbReference>
<keyword evidence="7" id="KW-1185">Reference proteome</keyword>
<dbReference type="PANTHER" id="PTHR35936:SF17">
    <property type="entry name" value="ARGININE-BINDING EXTRACELLULAR PROTEIN ARTP"/>
    <property type="match status" value="1"/>
</dbReference>
<accession>A0A2V1JLW8</accession>
<dbReference type="SMART" id="SM00062">
    <property type="entry name" value="PBPb"/>
    <property type="match status" value="1"/>
</dbReference>
<dbReference type="GO" id="GO:0016020">
    <property type="term" value="C:membrane"/>
    <property type="evidence" value="ECO:0007669"/>
    <property type="project" value="InterPro"/>
</dbReference>
<dbReference type="Pfam" id="PF00497">
    <property type="entry name" value="SBP_bac_3"/>
    <property type="match status" value="1"/>
</dbReference>